<evidence type="ECO:0000256" key="1">
    <source>
        <dbReference type="SAM" id="Phobius"/>
    </source>
</evidence>
<reference evidence="2 3" key="1">
    <citation type="submission" date="2020-06" db="EMBL/GenBank/DDBJ databases">
        <authorList>
            <person name="Li R."/>
            <person name="Bekaert M."/>
        </authorList>
    </citation>
    <scope>NUCLEOTIDE SEQUENCE [LARGE SCALE GENOMIC DNA]</scope>
    <source>
        <strain evidence="3">wild</strain>
    </source>
</reference>
<dbReference type="SUPFAM" id="SSF57414">
    <property type="entry name" value="Hairpin loop containing domain-like"/>
    <property type="match status" value="1"/>
</dbReference>
<evidence type="ECO:0000313" key="3">
    <source>
        <dbReference type="Proteomes" id="UP000507470"/>
    </source>
</evidence>
<dbReference type="AlphaFoldDB" id="A0A6J8DZ90"/>
<name>A0A6J8DZ90_MYTCO</name>
<keyword evidence="1" id="KW-0472">Membrane</keyword>
<gene>
    <name evidence="2" type="ORF">MCOR_46365</name>
</gene>
<accession>A0A6J8DZ90</accession>
<feature type="transmembrane region" description="Helical" evidence="1">
    <location>
        <begin position="228"/>
        <end position="250"/>
    </location>
</feature>
<keyword evidence="3" id="KW-1185">Reference proteome</keyword>
<evidence type="ECO:0008006" key="4">
    <source>
        <dbReference type="Google" id="ProtNLM"/>
    </source>
</evidence>
<dbReference type="Gene3D" id="3.50.4.10">
    <property type="entry name" value="Hepatocyte Growth Factor"/>
    <property type="match status" value="1"/>
</dbReference>
<evidence type="ECO:0000313" key="2">
    <source>
        <dbReference type="EMBL" id="CAC5413480.1"/>
    </source>
</evidence>
<dbReference type="Proteomes" id="UP000507470">
    <property type="component" value="Unassembled WGS sequence"/>
</dbReference>
<proteinExistence type="predicted"/>
<dbReference type="EMBL" id="CACVKT020008141">
    <property type="protein sequence ID" value="CAC5413480.1"/>
    <property type="molecule type" value="Genomic_DNA"/>
</dbReference>
<dbReference type="OrthoDB" id="10360449at2759"/>
<keyword evidence="1" id="KW-1133">Transmembrane helix</keyword>
<sequence>MRKYFSVPSFWTQQVVQVDIETSTFPKQSKENACVYAVIKYDLDSLPEIEFFAGSCYSAKYSFICMRQTNKVSPVRTALTGEAYFLRWVYVMMNLPLIEYSGKSYSVDECIDECYRLMKNGYACAAFEYSLDNSTCRFLENSFEATATKYDTPYWDHYMITNIKPIIGGSIVYEDEVLTTSGGSSRSYSHESTASSISGSSILHVDDFLTTSGESSEILNHKSTTSRMTFWGIVLAIGAVSAFSGIFLIIHRILKTPQTHDRSFKEDVMIYMENCLCVDVANPEEWTGMEYSKAHNVPPESFIGIITMLLHENAKLDKSK</sequence>
<organism evidence="2 3">
    <name type="scientific">Mytilus coruscus</name>
    <name type="common">Sea mussel</name>
    <dbReference type="NCBI Taxonomy" id="42192"/>
    <lineage>
        <taxon>Eukaryota</taxon>
        <taxon>Metazoa</taxon>
        <taxon>Spiralia</taxon>
        <taxon>Lophotrochozoa</taxon>
        <taxon>Mollusca</taxon>
        <taxon>Bivalvia</taxon>
        <taxon>Autobranchia</taxon>
        <taxon>Pteriomorphia</taxon>
        <taxon>Mytilida</taxon>
        <taxon>Mytiloidea</taxon>
        <taxon>Mytilidae</taxon>
        <taxon>Mytilinae</taxon>
        <taxon>Mytilus</taxon>
    </lineage>
</organism>
<protein>
    <recommendedName>
        <fullName evidence="4">Apple domain-containing protein</fullName>
    </recommendedName>
</protein>
<keyword evidence="1" id="KW-0812">Transmembrane</keyword>